<keyword evidence="4" id="KW-1185">Reference proteome</keyword>
<dbReference type="EMBL" id="CDMY01000840">
    <property type="protein sequence ID" value="CEM35056.1"/>
    <property type="molecule type" value="Genomic_DNA"/>
</dbReference>
<accession>A0A0G4GVU6</accession>
<feature type="compositionally biased region" description="Basic and acidic residues" evidence="1">
    <location>
        <begin position="127"/>
        <end position="137"/>
    </location>
</feature>
<feature type="chain" id="PRO_5005191063" description="WAP domain-containing protein" evidence="2">
    <location>
        <begin position="20"/>
        <end position="329"/>
    </location>
</feature>
<feature type="compositionally biased region" description="Acidic residues" evidence="1">
    <location>
        <begin position="141"/>
        <end position="152"/>
    </location>
</feature>
<sequence length="329" mass="34737">MRAAAALTACFFCVALATAQSQPKGSCREESETACQCESGILCSGVSSASYCASDADHSCVAGTCSVCPVSASARLLPPIDTNADKELLDFDPTGTEEPPLVDVVTPDAIVTELCAEPPCSGPGLRSAEEETKRREGATMGEEEEVPAQEEPDAPRAYSCVPEGGTCRHMSDCCNLSCHFSLTHAPGSTAGLRCIAKDAREAITLPRAELPDLPDGGHGGLPGIGYWERGRGHVLRRLFNDGVSRRSQKKVAGNCELPPQGDCRMISGLAPDYPAVPEPECPLAVGCIRQYCCKYQTDASGEFRLIGKRATMKAPEPPAARVTVHIAKP</sequence>
<evidence type="ECO:0000256" key="1">
    <source>
        <dbReference type="SAM" id="MobiDB-lite"/>
    </source>
</evidence>
<evidence type="ECO:0000256" key="2">
    <source>
        <dbReference type="SAM" id="SignalP"/>
    </source>
</evidence>
<dbReference type="Proteomes" id="UP000041254">
    <property type="component" value="Unassembled WGS sequence"/>
</dbReference>
<protein>
    <recommendedName>
        <fullName evidence="5">WAP domain-containing protein</fullName>
    </recommendedName>
</protein>
<dbReference type="AlphaFoldDB" id="A0A0G4GVU6"/>
<proteinExistence type="predicted"/>
<gene>
    <name evidence="3" type="ORF">Vbra_18829</name>
</gene>
<name>A0A0G4GVU6_VITBC</name>
<keyword evidence="2" id="KW-0732">Signal</keyword>
<evidence type="ECO:0000313" key="4">
    <source>
        <dbReference type="Proteomes" id="UP000041254"/>
    </source>
</evidence>
<feature type="signal peptide" evidence="2">
    <location>
        <begin position="1"/>
        <end position="19"/>
    </location>
</feature>
<dbReference type="VEuPathDB" id="CryptoDB:Vbra_18829"/>
<evidence type="ECO:0008006" key="5">
    <source>
        <dbReference type="Google" id="ProtNLM"/>
    </source>
</evidence>
<evidence type="ECO:0000313" key="3">
    <source>
        <dbReference type="EMBL" id="CEM35056.1"/>
    </source>
</evidence>
<dbReference type="InParanoid" id="A0A0G4GVU6"/>
<organism evidence="3 4">
    <name type="scientific">Vitrella brassicaformis (strain CCMP3155)</name>
    <dbReference type="NCBI Taxonomy" id="1169540"/>
    <lineage>
        <taxon>Eukaryota</taxon>
        <taxon>Sar</taxon>
        <taxon>Alveolata</taxon>
        <taxon>Colpodellida</taxon>
        <taxon>Vitrellaceae</taxon>
        <taxon>Vitrella</taxon>
    </lineage>
</organism>
<feature type="region of interest" description="Disordered" evidence="1">
    <location>
        <begin position="121"/>
        <end position="155"/>
    </location>
</feature>
<reference evidence="3 4" key="1">
    <citation type="submission" date="2014-11" db="EMBL/GenBank/DDBJ databases">
        <authorList>
            <person name="Zhu J."/>
            <person name="Qi W."/>
            <person name="Song R."/>
        </authorList>
    </citation>
    <scope>NUCLEOTIDE SEQUENCE [LARGE SCALE GENOMIC DNA]</scope>
</reference>